<accession>X1LP78</accession>
<feature type="domain" description="Bacteriophage/plasmid primase P4 C-terminal" evidence="1">
    <location>
        <begin position="378"/>
        <end position="455"/>
    </location>
</feature>
<evidence type="ECO:0000313" key="2">
    <source>
        <dbReference type="EMBL" id="GAI04200.1"/>
    </source>
</evidence>
<feature type="non-terminal residue" evidence="2">
    <location>
        <position position="477"/>
    </location>
</feature>
<dbReference type="AlphaFoldDB" id="X1LP78"/>
<organism evidence="2">
    <name type="scientific">marine sediment metagenome</name>
    <dbReference type="NCBI Taxonomy" id="412755"/>
    <lineage>
        <taxon>unclassified sequences</taxon>
        <taxon>metagenomes</taxon>
        <taxon>ecological metagenomes</taxon>
    </lineage>
</organism>
<sequence length="477" mass="55598">MNKDTFEEKLKKERRLREFLGTLFRGLEGYIELRTINNDDVRQFFYHTNQIDRLVSHLFNDDLFKNTNIYFGVCPRAKKQGKGESVKEVNCLWADLDCKDKREKGQRLEKVRNFKFPPSITVNSGHGYHCYWLLNKSYLIKTDENKLNIKGCVKGLSIALNGDKTFDLARILRVPGTKNLKDPEKPAPVKILEFKPTLKYKLSEFEQFKVDVETVRSVVDIEPDEIPDRFWRILGEDPKLKATWEGERTNLKDDTRSGYDMALANLLIPYGFSDSGIAAILKDSPSGKGQDAKPQYLSYTIGKARASWNKKKLAQKEKPSRIKFNPRPYSLEVLSNNFLKYDEYKRFWIYDKTVGIWRDKAELILNSDLRKKTLGDKDYKRYCVGEILADLQGLTWVEEVPEEPEPYLIPFKNEIYDLKNNELLDYSPKYFFINKLATNINEQNTECPTIDKIFGELVAPEDLITLYEIPAYCLYRG</sequence>
<gene>
    <name evidence="2" type="ORF">S06H3_11879</name>
</gene>
<name>X1LP78_9ZZZZ</name>
<comment type="caution">
    <text evidence="2">The sequence shown here is derived from an EMBL/GenBank/DDBJ whole genome shotgun (WGS) entry which is preliminary data.</text>
</comment>
<dbReference type="EMBL" id="BARV01005840">
    <property type="protein sequence ID" value="GAI04200.1"/>
    <property type="molecule type" value="Genomic_DNA"/>
</dbReference>
<protein>
    <recommendedName>
        <fullName evidence="1">Bacteriophage/plasmid primase P4 C-terminal domain-containing protein</fullName>
    </recommendedName>
</protein>
<evidence type="ECO:0000259" key="1">
    <source>
        <dbReference type="Pfam" id="PF08706"/>
    </source>
</evidence>
<dbReference type="InterPro" id="IPR014818">
    <property type="entry name" value="Phage/plasmid_primase_P4_C"/>
</dbReference>
<reference evidence="2" key="1">
    <citation type="journal article" date="2014" name="Front. Microbiol.">
        <title>High frequency of phylogenetically diverse reductive dehalogenase-homologous genes in deep subseafloor sedimentary metagenomes.</title>
        <authorList>
            <person name="Kawai M."/>
            <person name="Futagami T."/>
            <person name="Toyoda A."/>
            <person name="Takaki Y."/>
            <person name="Nishi S."/>
            <person name="Hori S."/>
            <person name="Arai W."/>
            <person name="Tsubouchi T."/>
            <person name="Morono Y."/>
            <person name="Uchiyama I."/>
            <person name="Ito T."/>
            <person name="Fujiyama A."/>
            <person name="Inagaki F."/>
            <person name="Takami H."/>
        </authorList>
    </citation>
    <scope>NUCLEOTIDE SEQUENCE</scope>
    <source>
        <strain evidence="2">Expedition CK06-06</strain>
    </source>
</reference>
<proteinExistence type="predicted"/>
<dbReference type="Pfam" id="PF08706">
    <property type="entry name" value="D5_N"/>
    <property type="match status" value="1"/>
</dbReference>